<evidence type="ECO:0000313" key="1">
    <source>
        <dbReference type="EMBL" id="ROL49093.1"/>
    </source>
</evidence>
<dbReference type="InterPro" id="IPR036444">
    <property type="entry name" value="PLipase_A2_dom_sf"/>
</dbReference>
<dbReference type="OrthoDB" id="5841574at2759"/>
<comment type="caution">
    <text evidence="1">The sequence shown here is derived from an EMBL/GenBank/DDBJ whole genome shotgun (WGS) entry which is preliminary data.</text>
</comment>
<organism evidence="1 2">
    <name type="scientific">Anabarilius grahami</name>
    <name type="common">Kanglang fish</name>
    <name type="synonym">Barilius grahami</name>
    <dbReference type="NCBI Taxonomy" id="495550"/>
    <lineage>
        <taxon>Eukaryota</taxon>
        <taxon>Metazoa</taxon>
        <taxon>Chordata</taxon>
        <taxon>Craniata</taxon>
        <taxon>Vertebrata</taxon>
        <taxon>Euteleostomi</taxon>
        <taxon>Actinopterygii</taxon>
        <taxon>Neopterygii</taxon>
        <taxon>Teleostei</taxon>
        <taxon>Ostariophysi</taxon>
        <taxon>Cypriniformes</taxon>
        <taxon>Xenocyprididae</taxon>
        <taxon>Xenocypridinae</taxon>
        <taxon>Xenocypridinae incertae sedis</taxon>
        <taxon>Anabarilius</taxon>
    </lineage>
</organism>
<dbReference type="GO" id="GO:0006644">
    <property type="term" value="P:phospholipid metabolic process"/>
    <property type="evidence" value="ECO:0007669"/>
    <property type="project" value="InterPro"/>
</dbReference>
<reference evidence="1 2" key="1">
    <citation type="submission" date="2018-10" db="EMBL/GenBank/DDBJ databases">
        <title>Genome assembly for a Yunnan-Guizhou Plateau 3E fish, Anabarilius grahami (Regan), and its evolutionary and genetic applications.</title>
        <authorList>
            <person name="Jiang W."/>
        </authorList>
    </citation>
    <scope>NUCLEOTIDE SEQUENCE [LARGE SCALE GENOMIC DNA]</scope>
    <source>
        <strain evidence="1">AG-KIZ</strain>
        <tissue evidence="1">Muscle</tissue>
    </source>
</reference>
<dbReference type="SUPFAM" id="SSF48619">
    <property type="entry name" value="Phospholipase A2, PLA2"/>
    <property type="match status" value="1"/>
</dbReference>
<dbReference type="GO" id="GO:0004623">
    <property type="term" value="F:phospholipase A2 activity"/>
    <property type="evidence" value="ECO:0007669"/>
    <property type="project" value="InterPro"/>
</dbReference>
<dbReference type="Gene3D" id="1.20.90.10">
    <property type="entry name" value="Phospholipase A2 domain"/>
    <property type="match status" value="1"/>
</dbReference>
<dbReference type="AlphaFoldDB" id="A0A3N0YSB0"/>
<name>A0A3N0YSB0_ANAGA</name>
<sequence>MIDCTIPNSSPLLDFADYGCIRGYGGQGSPDDQLNRPYTNTYDCQCDKITRMITCLGE</sequence>
<dbReference type="GO" id="GO:0050482">
    <property type="term" value="P:arachidonate secretion"/>
    <property type="evidence" value="ECO:0007669"/>
    <property type="project" value="InterPro"/>
</dbReference>
<evidence type="ECO:0000313" key="2">
    <source>
        <dbReference type="Proteomes" id="UP000281406"/>
    </source>
</evidence>
<proteinExistence type="predicted"/>
<protein>
    <submittedName>
        <fullName evidence="1">Phospholipase A2</fullName>
    </submittedName>
</protein>
<dbReference type="Proteomes" id="UP000281406">
    <property type="component" value="Unassembled WGS sequence"/>
</dbReference>
<dbReference type="EMBL" id="RJVU01027559">
    <property type="protein sequence ID" value="ROL49093.1"/>
    <property type="molecule type" value="Genomic_DNA"/>
</dbReference>
<keyword evidence="2" id="KW-1185">Reference proteome</keyword>
<gene>
    <name evidence="1" type="ORF">DPX16_16708</name>
</gene>
<accession>A0A3N0YSB0</accession>